<accession>A0A835BAH6</accession>
<reference evidence="1" key="1">
    <citation type="submission" date="2020-07" db="EMBL/GenBank/DDBJ databases">
        <title>Genome sequence and genetic diversity analysis of an under-domesticated orphan crop, white fonio (Digitaria exilis).</title>
        <authorList>
            <person name="Bennetzen J.L."/>
            <person name="Chen S."/>
            <person name="Ma X."/>
            <person name="Wang X."/>
            <person name="Yssel A.E.J."/>
            <person name="Chaluvadi S.R."/>
            <person name="Johnson M."/>
            <person name="Gangashetty P."/>
            <person name="Hamidou F."/>
            <person name="Sanogo M.D."/>
            <person name="Zwaenepoel A."/>
            <person name="Wallace J."/>
            <person name="Van De Peer Y."/>
            <person name="Van Deynze A."/>
        </authorList>
    </citation>
    <scope>NUCLEOTIDE SEQUENCE</scope>
    <source>
        <tissue evidence="1">Leaves</tissue>
    </source>
</reference>
<dbReference type="Proteomes" id="UP000636709">
    <property type="component" value="Unassembled WGS sequence"/>
</dbReference>
<protein>
    <recommendedName>
        <fullName evidence="3">F-box domain-containing protein</fullName>
    </recommendedName>
</protein>
<evidence type="ECO:0000313" key="2">
    <source>
        <dbReference type="Proteomes" id="UP000636709"/>
    </source>
</evidence>
<evidence type="ECO:0008006" key="3">
    <source>
        <dbReference type="Google" id="ProtNLM"/>
    </source>
</evidence>
<sequence length="367" mass="40765">MEALNDDALGLILLRVDSHVSLIRAAAVCRRWRGAIVDAVFLRRYRSLHAPAVPGHYHNGSWRQDTGPVFDPSSTSMVDPSHFSLDFLPDGAGPWFVVDSRGSLLLLCDNRSLGFGFPHMVVCEPLTRRFESIPTLAEPMDMACTYLIDGVAIEAGGHISMSNFRVLCLFQSDGVVRNSMLTAGPLWGEPNICHAMPNLDSTISMGRAGGKRYFCINGSTLVELDGSTGDFTSSVFPDIGCLDFNIGMCNFFVTQLQDGKPRIIAVVDITLKVFVRRDNGEWALEKSVFLCKATSVLPGYKLCFFYHHQVILTRGTRFIILSPLVEKTWPYSIDLETMEVKQATDDAGEIMYRSELPWPPDLHAHID</sequence>
<dbReference type="OrthoDB" id="665957at2759"/>
<evidence type="ECO:0000313" key="1">
    <source>
        <dbReference type="EMBL" id="KAF8692305.1"/>
    </source>
</evidence>
<keyword evidence="2" id="KW-1185">Reference proteome</keyword>
<dbReference type="PANTHER" id="PTHR33207">
    <property type="entry name" value="F-BOX DOMAIN CONTAINING PROTEIN-RELATED"/>
    <property type="match status" value="1"/>
</dbReference>
<dbReference type="InterPro" id="IPR036047">
    <property type="entry name" value="F-box-like_dom_sf"/>
</dbReference>
<gene>
    <name evidence="1" type="ORF">HU200_039914</name>
</gene>
<organism evidence="1 2">
    <name type="scientific">Digitaria exilis</name>
    <dbReference type="NCBI Taxonomy" id="1010633"/>
    <lineage>
        <taxon>Eukaryota</taxon>
        <taxon>Viridiplantae</taxon>
        <taxon>Streptophyta</taxon>
        <taxon>Embryophyta</taxon>
        <taxon>Tracheophyta</taxon>
        <taxon>Spermatophyta</taxon>
        <taxon>Magnoliopsida</taxon>
        <taxon>Liliopsida</taxon>
        <taxon>Poales</taxon>
        <taxon>Poaceae</taxon>
        <taxon>PACMAD clade</taxon>
        <taxon>Panicoideae</taxon>
        <taxon>Panicodae</taxon>
        <taxon>Paniceae</taxon>
        <taxon>Anthephorinae</taxon>
        <taxon>Digitaria</taxon>
    </lineage>
</organism>
<dbReference type="EMBL" id="JACEFO010001947">
    <property type="protein sequence ID" value="KAF8692305.1"/>
    <property type="molecule type" value="Genomic_DNA"/>
</dbReference>
<dbReference type="SUPFAM" id="SSF81383">
    <property type="entry name" value="F-box domain"/>
    <property type="match status" value="1"/>
</dbReference>
<dbReference type="AlphaFoldDB" id="A0A835BAH6"/>
<proteinExistence type="predicted"/>
<name>A0A835BAH6_9POAL</name>
<comment type="caution">
    <text evidence="1">The sequence shown here is derived from an EMBL/GenBank/DDBJ whole genome shotgun (WGS) entry which is preliminary data.</text>
</comment>